<proteinExistence type="predicted"/>
<comment type="caution">
    <text evidence="1">The sequence shown here is derived from an EMBL/GenBank/DDBJ whole genome shotgun (WGS) entry which is preliminary data.</text>
</comment>
<dbReference type="EMBL" id="JABFAF010000013">
    <property type="protein sequence ID" value="MBA0873978.1"/>
    <property type="molecule type" value="Genomic_DNA"/>
</dbReference>
<dbReference type="AlphaFoldDB" id="A0A7J9MSR9"/>
<name>A0A7J9MSR9_GOSSC</name>
<reference evidence="1 2" key="1">
    <citation type="journal article" date="2019" name="Genome Biol. Evol.">
        <title>Insights into the evolution of the New World diploid cottons (Gossypium, subgenus Houzingenia) based on genome sequencing.</title>
        <authorList>
            <person name="Grover C.E."/>
            <person name="Arick M.A. 2nd"/>
            <person name="Thrash A."/>
            <person name="Conover J.L."/>
            <person name="Sanders W.S."/>
            <person name="Peterson D.G."/>
            <person name="Frelichowski J.E."/>
            <person name="Scheffler J.A."/>
            <person name="Scheffler B.E."/>
            <person name="Wendel J.F."/>
        </authorList>
    </citation>
    <scope>NUCLEOTIDE SEQUENCE [LARGE SCALE GENOMIC DNA]</scope>
    <source>
        <strain evidence="1">1</strain>
        <tissue evidence="1">Leaf</tissue>
    </source>
</reference>
<dbReference type="Proteomes" id="UP000593576">
    <property type="component" value="Unassembled WGS sequence"/>
</dbReference>
<dbReference type="OrthoDB" id="979227at2759"/>
<sequence>MRLSELGPRRYNTRKVIVWPKDM</sequence>
<protein>
    <submittedName>
        <fullName evidence="1">Uncharacterized protein</fullName>
    </submittedName>
</protein>
<keyword evidence="2" id="KW-1185">Reference proteome</keyword>
<gene>
    <name evidence="1" type="ORF">Goshw_009940</name>
</gene>
<evidence type="ECO:0000313" key="1">
    <source>
        <dbReference type="EMBL" id="MBA0873978.1"/>
    </source>
</evidence>
<accession>A0A7J9MSR9</accession>
<evidence type="ECO:0000313" key="2">
    <source>
        <dbReference type="Proteomes" id="UP000593576"/>
    </source>
</evidence>
<organism evidence="1 2">
    <name type="scientific">Gossypium schwendimanii</name>
    <name type="common">Cotton</name>
    <dbReference type="NCBI Taxonomy" id="34291"/>
    <lineage>
        <taxon>Eukaryota</taxon>
        <taxon>Viridiplantae</taxon>
        <taxon>Streptophyta</taxon>
        <taxon>Embryophyta</taxon>
        <taxon>Tracheophyta</taxon>
        <taxon>Spermatophyta</taxon>
        <taxon>Magnoliopsida</taxon>
        <taxon>eudicotyledons</taxon>
        <taxon>Gunneridae</taxon>
        <taxon>Pentapetalae</taxon>
        <taxon>rosids</taxon>
        <taxon>malvids</taxon>
        <taxon>Malvales</taxon>
        <taxon>Malvaceae</taxon>
        <taxon>Malvoideae</taxon>
        <taxon>Gossypium</taxon>
    </lineage>
</organism>